<evidence type="ECO:0000256" key="1">
    <source>
        <dbReference type="SAM" id="SignalP"/>
    </source>
</evidence>
<evidence type="ECO:0008006" key="4">
    <source>
        <dbReference type="Google" id="ProtNLM"/>
    </source>
</evidence>
<proteinExistence type="predicted"/>
<evidence type="ECO:0000313" key="3">
    <source>
        <dbReference type="Proteomes" id="UP000484164"/>
    </source>
</evidence>
<feature type="signal peptide" evidence="1">
    <location>
        <begin position="1"/>
        <end position="17"/>
    </location>
</feature>
<name>A0A6L3ZHA1_9FLAO</name>
<protein>
    <recommendedName>
        <fullName evidence="4">T9SS type A sorting domain-containing protein</fullName>
    </recommendedName>
</protein>
<dbReference type="RefSeq" id="WP_151691967.1">
    <property type="nucleotide sequence ID" value="NZ_BMGX01000002.1"/>
</dbReference>
<gene>
    <name evidence="2" type="ORF">F8C82_03095</name>
</gene>
<sequence length="292" mass="33877">MKIYGILLLLLSPALKAQHPYNQLDSNGLKIGEWHTVNEHDQRVIEVYNPPTAYDLSNVRIAFDLGIANSPDSILYLESLNYRDTELTSGISNLHYYKREYYRWRATWVYGEDRKLERLDKQVFYLTEPIGDSVLFQSSFVSYSDSPISLRTEIPSNFRVVSGQTIAPKDTTVIVFKLGVLEESQRQAATVLYWEVPIEFTFESFGYHITSEDFNSEEPLQINGTSLCYYRTAEESELSIYDETQTQVLLESSLAKEKSIHDLSSLEPGDYWILIKKYPSRYFLWKPLEIVQ</sequence>
<dbReference type="Proteomes" id="UP000484164">
    <property type="component" value="Unassembled WGS sequence"/>
</dbReference>
<organism evidence="2 3">
    <name type="scientific">Phaeocystidibacter marisrubri</name>
    <dbReference type="NCBI Taxonomy" id="1577780"/>
    <lineage>
        <taxon>Bacteria</taxon>
        <taxon>Pseudomonadati</taxon>
        <taxon>Bacteroidota</taxon>
        <taxon>Flavobacteriia</taxon>
        <taxon>Flavobacteriales</taxon>
        <taxon>Phaeocystidibacteraceae</taxon>
        <taxon>Phaeocystidibacter</taxon>
    </lineage>
</organism>
<feature type="chain" id="PRO_5026946144" description="T9SS type A sorting domain-containing protein" evidence="1">
    <location>
        <begin position="18"/>
        <end position="292"/>
    </location>
</feature>
<reference evidence="2 3" key="1">
    <citation type="submission" date="2019-10" db="EMBL/GenBank/DDBJ databases">
        <title>Genome sequence of Phaeocystidibacter marisrubri JCM30614 (type strain).</title>
        <authorList>
            <person name="Bowman J.P."/>
        </authorList>
    </citation>
    <scope>NUCLEOTIDE SEQUENCE [LARGE SCALE GENOMIC DNA]</scope>
    <source>
        <strain evidence="2 3">JCM 30614</strain>
    </source>
</reference>
<keyword evidence="3" id="KW-1185">Reference proteome</keyword>
<comment type="caution">
    <text evidence="2">The sequence shown here is derived from an EMBL/GenBank/DDBJ whole genome shotgun (WGS) entry which is preliminary data.</text>
</comment>
<keyword evidence="1" id="KW-0732">Signal</keyword>
<evidence type="ECO:0000313" key="2">
    <source>
        <dbReference type="EMBL" id="KAB2817396.1"/>
    </source>
</evidence>
<dbReference type="EMBL" id="WBVQ01000001">
    <property type="protein sequence ID" value="KAB2817396.1"/>
    <property type="molecule type" value="Genomic_DNA"/>
</dbReference>
<accession>A0A6L3ZHA1</accession>
<dbReference type="AlphaFoldDB" id="A0A6L3ZHA1"/>